<dbReference type="RefSeq" id="WP_171816118.1">
    <property type="nucleotide sequence ID" value="NZ_CCSE01000001.1"/>
</dbReference>
<gene>
    <name evidence="1" type="ORF">BN1048_01452</name>
</gene>
<dbReference type="Proteomes" id="UP000044136">
    <property type="component" value="Unassembled WGS sequence"/>
</dbReference>
<protein>
    <submittedName>
        <fullName evidence="1">Uncharacterized protein</fullName>
    </submittedName>
</protein>
<dbReference type="HOGENOM" id="CLU_3080730_0_0_9"/>
<accession>A0A078M615</accession>
<dbReference type="STRING" id="1461582.BN1048_01452"/>
<evidence type="ECO:0000313" key="2">
    <source>
        <dbReference type="Proteomes" id="UP000044136"/>
    </source>
</evidence>
<proteinExistence type="predicted"/>
<name>A0A078M615_9STAP</name>
<dbReference type="EMBL" id="CCSE01000001">
    <property type="protein sequence ID" value="CEA01669.1"/>
    <property type="molecule type" value="Genomic_DNA"/>
</dbReference>
<sequence length="52" mass="6186">MRCGTKRFEITVEKDNRIATQEICARDQIDARKICRRMFGDDEVVISVRRKK</sequence>
<reference evidence="1 2" key="1">
    <citation type="submission" date="2014-07" db="EMBL/GenBank/DDBJ databases">
        <authorList>
            <person name="Urmite Genomes Urmite Genomes"/>
        </authorList>
    </citation>
    <scope>NUCLEOTIDE SEQUENCE [LARGE SCALE GENOMIC DNA]</scope>
    <source>
        <strain evidence="1 2">13MG44_air</strain>
    </source>
</reference>
<keyword evidence="2" id="KW-1185">Reference proteome</keyword>
<dbReference type="AlphaFoldDB" id="A0A078M615"/>
<organism evidence="1 2">
    <name type="scientific">Jeotgalicoccus saudimassiliensis</name>
    <dbReference type="NCBI Taxonomy" id="1461582"/>
    <lineage>
        <taxon>Bacteria</taxon>
        <taxon>Bacillati</taxon>
        <taxon>Bacillota</taxon>
        <taxon>Bacilli</taxon>
        <taxon>Bacillales</taxon>
        <taxon>Staphylococcaceae</taxon>
        <taxon>Jeotgalicoccus</taxon>
    </lineage>
</organism>
<evidence type="ECO:0000313" key="1">
    <source>
        <dbReference type="EMBL" id="CEA01669.1"/>
    </source>
</evidence>